<feature type="signal peptide" evidence="5">
    <location>
        <begin position="1"/>
        <end position="21"/>
    </location>
</feature>
<dbReference type="SUPFAM" id="SSF49464">
    <property type="entry name" value="Carboxypeptidase regulatory domain-like"/>
    <property type="match status" value="1"/>
</dbReference>
<evidence type="ECO:0000256" key="2">
    <source>
        <dbReference type="ARBA" id="ARBA00023136"/>
    </source>
</evidence>
<dbReference type="Pfam" id="PF07715">
    <property type="entry name" value="Plug"/>
    <property type="match status" value="1"/>
</dbReference>
<dbReference type="SUPFAM" id="SSF56935">
    <property type="entry name" value="Porins"/>
    <property type="match status" value="1"/>
</dbReference>
<dbReference type="RefSeq" id="WP_118261352.1">
    <property type="nucleotide sequence ID" value="NZ_CALBWO010000024.1"/>
</dbReference>
<sequence>MKLFFLLTCCFTLSLSANSLAQQERVSLKMKNVGVEELFDEVQRQTKLYFLFNIEQVKPLGKISLDVENETVESVLMSVFKDSDLTYVFNGNMIVVRPRDAQEDKEVKKIVITGKVSDTKKQPLPGVTVQMKGVAIGTATGHDGRYSLTIPNAPKKFTLVYSFVGMLTQEIVYAGKDTINVVMKEDVKTLEDVVVTGYMNINKGSYVGAVTSVKVDDIKVAGVTSIDQMLQGVVPGMTVRMNTGQVGANPKIRVRGTSTLLGNQEPIWVVDGVIQRDPIAMQEDLSGDIEDMRTIVANAISWLNPNDIETLTVLKDASATAIYGSNAANGVIVITTKRAQTGRTSVSYSGTLTVGQRPHYGLYEQMNSQERMRLSQEIYEERVSFPSSILSIGYEGLVAKLNSKEITESEMLEEFRRLERVNTDWFDILFRNSVSHTHSLSVTGGSDKISNRTSINISETIGEAIGNEMANFSVSSNTTVRFTSSFRTSFMLNGSYRTTDGFAYDVNPFNYAYNTSRVISAYNEDGTYFYHEKMGVLSTVKSLKNVYNYNIINERKNTGNKNNSKKLSATLDLNWELLPGLQYQGVFSYDLSSSNIKSWATENSFYITQTRGYEYGSVLANSAEEKASRLPWGGLLYTEETSVRTYTFRNSLVYDKTLNDVHRFTVQLGIEATSAKTTGANNKTFGYLKFRGEGFASVPLTYTPVGRTTLDNDLYEDMRTNRKVVNRENNSLSEYFTGIYSYDNRYVLNFNARLDASNRFGQDPDKKFRPTWSAGLKWRVGNEHFAAGWDWIDGLDLSASYGYQGMAVETVSPYLIASDGGFHKQYKQYTLNIRSLPYDNLGWEKTKTWNFSVDLSFLKGRLNLVANMFKKDSDVLSSRDVPAENGMQNSVIFGSKMENKGYDLTVNVVPVRNKDFTWQFSVNTAVTKNKQTNNERVNTLDDFLNGTCIVNGESYSSFYSLEFDGLDPEDGTPLFKNLDLDTDNFMNYLVYSGKDEPDFSGGLSTSFRYKNLRLQANFSMQFGGQGRIPDLYNTSNGQKGLPSPELNVSRKLLNRWKNPGDETIYPSLPGRGRTDALALPGSGSYKTPYQMYNLADIRVADTDFIRCTQLSLNYQFGEKILQAIHANSLSLGVSMSNPFMIVFDKKWEGIDPETGGWPTRRTMSLSLSVAF</sequence>
<dbReference type="InterPro" id="IPR008969">
    <property type="entry name" value="CarboxyPept-like_regulatory"/>
</dbReference>
<dbReference type="Gene3D" id="2.60.40.1120">
    <property type="entry name" value="Carboxypeptidase-like, regulatory domain"/>
    <property type="match status" value="1"/>
</dbReference>
<dbReference type="Pfam" id="PF13715">
    <property type="entry name" value="CarbopepD_reg_2"/>
    <property type="match status" value="1"/>
</dbReference>
<keyword evidence="1 4" id="KW-0813">Transport</keyword>
<dbReference type="InterPro" id="IPR037066">
    <property type="entry name" value="Plug_dom_sf"/>
</dbReference>
<dbReference type="PROSITE" id="PS52016">
    <property type="entry name" value="TONB_DEPENDENT_REC_3"/>
    <property type="match status" value="1"/>
</dbReference>
<proteinExistence type="inferred from homology"/>
<dbReference type="EMBL" id="QRZA01000033">
    <property type="protein sequence ID" value="RGV31417.1"/>
    <property type="molecule type" value="Genomic_DNA"/>
</dbReference>
<protein>
    <submittedName>
        <fullName evidence="8">SusC/RagA family TonB-linked outer membrane protein</fullName>
    </submittedName>
</protein>
<feature type="domain" description="Secretin/TonB short N-terminal" evidence="6">
    <location>
        <begin position="50"/>
        <end position="98"/>
    </location>
</feature>
<keyword evidence="5" id="KW-0732">Signal</keyword>
<gene>
    <name evidence="8" type="ORF">DWW18_17575</name>
</gene>
<dbReference type="GO" id="GO:0009279">
    <property type="term" value="C:cell outer membrane"/>
    <property type="evidence" value="ECO:0007669"/>
    <property type="project" value="UniProtKB-SubCell"/>
</dbReference>
<accession>A0A412WVQ4</accession>
<feature type="chain" id="PRO_5019355421" evidence="5">
    <location>
        <begin position="22"/>
        <end position="1171"/>
    </location>
</feature>
<dbReference type="InterPro" id="IPR023997">
    <property type="entry name" value="TonB-dep_OMP_SusC/RagA_CS"/>
</dbReference>
<dbReference type="NCBIfam" id="TIGR04056">
    <property type="entry name" value="OMP_RagA_SusC"/>
    <property type="match status" value="1"/>
</dbReference>
<evidence type="ECO:0000313" key="9">
    <source>
        <dbReference type="Proteomes" id="UP000283589"/>
    </source>
</evidence>
<keyword evidence="4" id="KW-1134">Transmembrane beta strand</keyword>
<feature type="domain" description="TonB-dependent receptor plug" evidence="7">
    <location>
        <begin position="207"/>
        <end position="331"/>
    </location>
</feature>
<evidence type="ECO:0000256" key="4">
    <source>
        <dbReference type="PROSITE-ProRule" id="PRU01360"/>
    </source>
</evidence>
<keyword evidence="4" id="KW-0812">Transmembrane</keyword>
<name>A0A412WVQ4_9BACT</name>
<dbReference type="NCBIfam" id="TIGR04057">
    <property type="entry name" value="SusC_RagA_signa"/>
    <property type="match status" value="1"/>
</dbReference>
<comment type="similarity">
    <text evidence="4">Belongs to the TonB-dependent receptor family.</text>
</comment>
<keyword evidence="2 4" id="KW-0472">Membrane</keyword>
<keyword evidence="3 4" id="KW-0998">Cell outer membrane</keyword>
<dbReference type="STRING" id="1121130.GCA_000519105_02810"/>
<evidence type="ECO:0000256" key="5">
    <source>
        <dbReference type="SAM" id="SignalP"/>
    </source>
</evidence>
<dbReference type="InterPro" id="IPR012910">
    <property type="entry name" value="Plug_dom"/>
</dbReference>
<organism evidence="8 9">
    <name type="scientific">Butyricimonas virosa</name>
    <dbReference type="NCBI Taxonomy" id="544645"/>
    <lineage>
        <taxon>Bacteria</taxon>
        <taxon>Pseudomonadati</taxon>
        <taxon>Bacteroidota</taxon>
        <taxon>Bacteroidia</taxon>
        <taxon>Bacteroidales</taxon>
        <taxon>Odoribacteraceae</taxon>
        <taxon>Butyricimonas</taxon>
    </lineage>
</organism>
<evidence type="ECO:0000259" key="7">
    <source>
        <dbReference type="Pfam" id="PF07715"/>
    </source>
</evidence>
<evidence type="ECO:0000256" key="3">
    <source>
        <dbReference type="ARBA" id="ARBA00023237"/>
    </source>
</evidence>
<dbReference type="InterPro" id="IPR039426">
    <property type="entry name" value="TonB-dep_rcpt-like"/>
</dbReference>
<evidence type="ECO:0000259" key="6">
    <source>
        <dbReference type="Pfam" id="PF07660"/>
    </source>
</evidence>
<dbReference type="Gene3D" id="2.170.130.10">
    <property type="entry name" value="TonB-dependent receptor, plug domain"/>
    <property type="match status" value="1"/>
</dbReference>
<comment type="caution">
    <text evidence="8">The sequence shown here is derived from an EMBL/GenBank/DDBJ whole genome shotgun (WGS) entry which is preliminary data.</text>
</comment>
<dbReference type="InterPro" id="IPR023996">
    <property type="entry name" value="TonB-dep_OMP_SusC/RagA"/>
</dbReference>
<reference evidence="8 9" key="1">
    <citation type="submission" date="2018-08" db="EMBL/GenBank/DDBJ databases">
        <title>A genome reference for cultivated species of the human gut microbiota.</title>
        <authorList>
            <person name="Zou Y."/>
            <person name="Xue W."/>
            <person name="Luo G."/>
        </authorList>
    </citation>
    <scope>NUCLEOTIDE SEQUENCE [LARGE SCALE GENOMIC DNA]</scope>
    <source>
        <strain evidence="8 9">AF14-49</strain>
    </source>
</reference>
<dbReference type="Proteomes" id="UP000283589">
    <property type="component" value="Unassembled WGS sequence"/>
</dbReference>
<dbReference type="InterPro" id="IPR011662">
    <property type="entry name" value="Secretin/TonB_short_N"/>
</dbReference>
<dbReference type="AlphaFoldDB" id="A0A412WVQ4"/>
<evidence type="ECO:0000313" key="8">
    <source>
        <dbReference type="EMBL" id="RGV31417.1"/>
    </source>
</evidence>
<comment type="subcellular location">
    <subcellularLocation>
        <location evidence="4">Cell outer membrane</location>
        <topology evidence="4">Multi-pass membrane protein</topology>
    </subcellularLocation>
</comment>
<evidence type="ECO:0000256" key="1">
    <source>
        <dbReference type="ARBA" id="ARBA00022448"/>
    </source>
</evidence>
<dbReference type="Pfam" id="PF07660">
    <property type="entry name" value="STN"/>
    <property type="match status" value="1"/>
</dbReference>